<dbReference type="Proteomes" id="UP001153069">
    <property type="component" value="Unassembled WGS sequence"/>
</dbReference>
<dbReference type="EMBL" id="CAICTM010000876">
    <property type="protein sequence ID" value="CAB9517745.1"/>
    <property type="molecule type" value="Genomic_DNA"/>
</dbReference>
<evidence type="ECO:0000313" key="3">
    <source>
        <dbReference type="Proteomes" id="UP001153069"/>
    </source>
</evidence>
<evidence type="ECO:0000313" key="2">
    <source>
        <dbReference type="EMBL" id="CAB9517745.1"/>
    </source>
</evidence>
<protein>
    <submittedName>
        <fullName evidence="2">Uncharacterized protein</fullName>
    </submittedName>
</protein>
<keyword evidence="3" id="KW-1185">Reference proteome</keyword>
<name>A0A9N8EFX6_9STRA</name>
<gene>
    <name evidence="2" type="ORF">SEMRO_877_G214690.1</name>
</gene>
<feature type="compositionally biased region" description="Low complexity" evidence="1">
    <location>
        <begin position="26"/>
        <end position="40"/>
    </location>
</feature>
<evidence type="ECO:0000256" key="1">
    <source>
        <dbReference type="SAM" id="MobiDB-lite"/>
    </source>
</evidence>
<dbReference type="AlphaFoldDB" id="A0A9N8EFX6"/>
<sequence>MTLTRCNLSFQLKRDSASELSVTPKRGSGLQRSRSSGLSSMVKNEPSRVNATWDVPARINRRSRATGLLSNCCHHYSPSKCTKACLIGADDLKSITDKLMTTRFVGTIDPVYHSEYLRGPEETSTAA</sequence>
<accession>A0A9N8EFX6</accession>
<reference evidence="2" key="1">
    <citation type="submission" date="2020-06" db="EMBL/GenBank/DDBJ databases">
        <authorList>
            <consortium name="Plant Systems Biology data submission"/>
        </authorList>
    </citation>
    <scope>NUCLEOTIDE SEQUENCE</scope>
    <source>
        <strain evidence="2">D6</strain>
    </source>
</reference>
<comment type="caution">
    <text evidence="2">The sequence shown here is derived from an EMBL/GenBank/DDBJ whole genome shotgun (WGS) entry which is preliminary data.</text>
</comment>
<proteinExistence type="predicted"/>
<feature type="region of interest" description="Disordered" evidence="1">
    <location>
        <begin position="19"/>
        <end position="45"/>
    </location>
</feature>
<organism evidence="2 3">
    <name type="scientific">Seminavis robusta</name>
    <dbReference type="NCBI Taxonomy" id="568900"/>
    <lineage>
        <taxon>Eukaryota</taxon>
        <taxon>Sar</taxon>
        <taxon>Stramenopiles</taxon>
        <taxon>Ochrophyta</taxon>
        <taxon>Bacillariophyta</taxon>
        <taxon>Bacillariophyceae</taxon>
        <taxon>Bacillariophycidae</taxon>
        <taxon>Naviculales</taxon>
        <taxon>Naviculaceae</taxon>
        <taxon>Seminavis</taxon>
    </lineage>
</organism>